<accession>A0A6C0DGQ6</accession>
<dbReference type="AlphaFoldDB" id="A0A6C0DGQ6"/>
<evidence type="ECO:0000256" key="1">
    <source>
        <dbReference type="SAM" id="MobiDB-lite"/>
    </source>
</evidence>
<protein>
    <submittedName>
        <fullName evidence="2">Uncharacterized protein</fullName>
    </submittedName>
</protein>
<dbReference type="EMBL" id="MN739616">
    <property type="protein sequence ID" value="QHT16116.1"/>
    <property type="molecule type" value="Genomic_DNA"/>
</dbReference>
<evidence type="ECO:0000313" key="2">
    <source>
        <dbReference type="EMBL" id="QHT16116.1"/>
    </source>
</evidence>
<sequence>MDFLFSKSKTTTRQRSRKGTKSKTHPGRLNYTTKKSDNVYHEKGHYVRKRHRPYGHFKATRSKTHKGRLDYTTKKGSKVFHRKGHYLRKSRKPYM</sequence>
<name>A0A6C0DGQ6_9ZZZZ</name>
<feature type="region of interest" description="Disordered" evidence="1">
    <location>
        <begin position="1"/>
        <end position="35"/>
    </location>
</feature>
<reference evidence="2" key="1">
    <citation type="journal article" date="2020" name="Nature">
        <title>Giant virus diversity and host interactions through global metagenomics.</title>
        <authorList>
            <person name="Schulz F."/>
            <person name="Roux S."/>
            <person name="Paez-Espino D."/>
            <person name="Jungbluth S."/>
            <person name="Walsh D.A."/>
            <person name="Denef V.J."/>
            <person name="McMahon K.D."/>
            <person name="Konstantinidis K.T."/>
            <person name="Eloe-Fadrosh E.A."/>
            <person name="Kyrpides N.C."/>
            <person name="Woyke T."/>
        </authorList>
    </citation>
    <scope>NUCLEOTIDE SEQUENCE</scope>
    <source>
        <strain evidence="2">GVMAG-M-3300023174-182</strain>
    </source>
</reference>
<proteinExistence type="predicted"/>
<organism evidence="2">
    <name type="scientific">viral metagenome</name>
    <dbReference type="NCBI Taxonomy" id="1070528"/>
    <lineage>
        <taxon>unclassified sequences</taxon>
        <taxon>metagenomes</taxon>
        <taxon>organismal metagenomes</taxon>
    </lineage>
</organism>
<feature type="compositionally biased region" description="Basic residues" evidence="1">
    <location>
        <begin position="10"/>
        <end position="26"/>
    </location>
</feature>